<name>A0ABX7SKT4_9CAUL</name>
<dbReference type="EMBL" id="CP062006">
    <property type="protein sequence ID" value="QTC88093.1"/>
    <property type="molecule type" value="Genomic_DNA"/>
</dbReference>
<dbReference type="Proteomes" id="UP000663942">
    <property type="component" value="Chromosome"/>
</dbReference>
<protein>
    <submittedName>
        <fullName evidence="2">Uncharacterized protein</fullName>
    </submittedName>
</protein>
<feature type="region of interest" description="Disordered" evidence="1">
    <location>
        <begin position="68"/>
        <end position="95"/>
    </location>
</feature>
<accession>A0ABX7SKT4</accession>
<reference evidence="2 3" key="1">
    <citation type="submission" date="2020-09" db="EMBL/GenBank/DDBJ databases">
        <title>Brevundimonas sp. LVF1 isolated from an oligotrophic pond in Goettingen, Germany.</title>
        <authorList>
            <person name="Friedrich I."/>
            <person name="Klassen A."/>
            <person name="Neubauer H."/>
            <person name="Schneider D."/>
            <person name="Hertel R."/>
            <person name="Daniel R."/>
        </authorList>
    </citation>
    <scope>NUCLEOTIDE SEQUENCE [LARGE SCALE GENOMIC DNA]</scope>
    <source>
        <strain evidence="2 3">LVF1</strain>
    </source>
</reference>
<proteinExistence type="predicted"/>
<keyword evidence="3" id="KW-1185">Reference proteome</keyword>
<evidence type="ECO:0000313" key="3">
    <source>
        <dbReference type="Proteomes" id="UP000663942"/>
    </source>
</evidence>
<dbReference type="RefSeq" id="WP_207825061.1">
    <property type="nucleotide sequence ID" value="NZ_CP062006.1"/>
</dbReference>
<evidence type="ECO:0000313" key="2">
    <source>
        <dbReference type="EMBL" id="QTC88093.1"/>
    </source>
</evidence>
<feature type="compositionally biased region" description="Basic and acidic residues" evidence="1">
    <location>
        <begin position="85"/>
        <end position="95"/>
    </location>
</feature>
<gene>
    <name evidence="2" type="ORF">IFE19_01410</name>
</gene>
<evidence type="ECO:0000256" key="1">
    <source>
        <dbReference type="SAM" id="MobiDB-lite"/>
    </source>
</evidence>
<organism evidence="2 3">
    <name type="scientific">Brevundimonas pondensis</name>
    <dbReference type="NCBI Taxonomy" id="2774189"/>
    <lineage>
        <taxon>Bacteria</taxon>
        <taxon>Pseudomonadati</taxon>
        <taxon>Pseudomonadota</taxon>
        <taxon>Alphaproteobacteria</taxon>
        <taxon>Caulobacterales</taxon>
        <taxon>Caulobacteraceae</taxon>
        <taxon>Brevundimonas</taxon>
    </lineage>
</organism>
<sequence>MTAGFAVFWSAYPRKKSKEAAVKAFAKAMRRITEDDPLAVIIAGIERALPGWDDPQFIPYPASWLNDAGWEDEAPQPRQITPQRPRNERPDRYAEQQDNLDAAWAGSERASEILAGRRAFG</sequence>